<dbReference type="EMBL" id="RMVG01000022">
    <property type="protein sequence ID" value="RPD94550.1"/>
    <property type="molecule type" value="Genomic_DNA"/>
</dbReference>
<evidence type="ECO:0000313" key="3">
    <source>
        <dbReference type="Proteomes" id="UP000281332"/>
    </source>
</evidence>
<keyword evidence="1" id="KW-0812">Transmembrane</keyword>
<evidence type="ECO:0000313" key="2">
    <source>
        <dbReference type="EMBL" id="RPD94550.1"/>
    </source>
</evidence>
<proteinExistence type="predicted"/>
<name>A0A3N4NR16_9GAMM</name>
<protein>
    <submittedName>
        <fullName evidence="2">Uncharacterized protein</fullName>
    </submittedName>
</protein>
<organism evidence="2 3">
    <name type="scientific">Candidatus Pantoea deserta</name>
    <dbReference type="NCBI Taxonomy" id="1869313"/>
    <lineage>
        <taxon>Bacteria</taxon>
        <taxon>Pseudomonadati</taxon>
        <taxon>Pseudomonadota</taxon>
        <taxon>Gammaproteobacteria</taxon>
        <taxon>Enterobacterales</taxon>
        <taxon>Erwiniaceae</taxon>
        <taxon>Pantoea</taxon>
    </lineage>
</organism>
<gene>
    <name evidence="2" type="ORF">BBB56_20655</name>
</gene>
<reference evidence="2 3" key="1">
    <citation type="submission" date="2018-11" db="EMBL/GenBank/DDBJ databases">
        <title>Whole genome sequencing of Pantoea sp. RIT388.</title>
        <authorList>
            <person name="Gan H.M."/>
            <person name="Hudson A.O."/>
        </authorList>
    </citation>
    <scope>NUCLEOTIDE SEQUENCE [LARGE SCALE GENOMIC DNA]</scope>
    <source>
        <strain evidence="2 3">RIT388</strain>
    </source>
</reference>
<feature type="transmembrane region" description="Helical" evidence="1">
    <location>
        <begin position="48"/>
        <end position="66"/>
    </location>
</feature>
<comment type="caution">
    <text evidence="2">The sequence shown here is derived from an EMBL/GenBank/DDBJ whole genome shotgun (WGS) entry which is preliminary data.</text>
</comment>
<keyword evidence="3" id="KW-1185">Reference proteome</keyword>
<sequence length="67" mass="7962">MARKFIFCKLQIRAGCHAYTSLYACALTNYYSIKFSVMTVKDKINLRLYLLFLGWPKFFLCLYISLF</sequence>
<dbReference type="AlphaFoldDB" id="A0A3N4NR16"/>
<dbReference type="Proteomes" id="UP000281332">
    <property type="component" value="Unassembled WGS sequence"/>
</dbReference>
<accession>A0A3N4NR16</accession>
<keyword evidence="1" id="KW-1133">Transmembrane helix</keyword>
<keyword evidence="1" id="KW-0472">Membrane</keyword>
<evidence type="ECO:0000256" key="1">
    <source>
        <dbReference type="SAM" id="Phobius"/>
    </source>
</evidence>
<dbReference type="PROSITE" id="PS51257">
    <property type="entry name" value="PROKAR_LIPOPROTEIN"/>
    <property type="match status" value="1"/>
</dbReference>